<dbReference type="Proteomes" id="UP001164965">
    <property type="component" value="Chromosome"/>
</dbReference>
<reference evidence="1" key="1">
    <citation type="submission" date="2022-10" db="EMBL/GenBank/DDBJ databases">
        <title>Rhodococcus sp.75.</title>
        <authorList>
            <person name="Sun M."/>
        </authorList>
    </citation>
    <scope>NUCLEOTIDE SEQUENCE</scope>
    <source>
        <strain evidence="1">75</strain>
    </source>
</reference>
<evidence type="ECO:0000313" key="1">
    <source>
        <dbReference type="EMBL" id="UZJ24800.1"/>
    </source>
</evidence>
<keyword evidence="2" id="KW-1185">Reference proteome</keyword>
<evidence type="ECO:0000313" key="2">
    <source>
        <dbReference type="Proteomes" id="UP001164965"/>
    </source>
</evidence>
<dbReference type="Gene3D" id="1.10.10.1150">
    <property type="entry name" value="Coenzyme PQQ synthesis protein D (PqqD)"/>
    <property type="match status" value="2"/>
</dbReference>
<name>A0ABY6NZJ5_9NOCA</name>
<proteinExistence type="predicted"/>
<dbReference type="InterPro" id="IPR008792">
    <property type="entry name" value="PQQD"/>
</dbReference>
<dbReference type="InterPro" id="IPR041881">
    <property type="entry name" value="PqqD_sf"/>
</dbReference>
<protein>
    <submittedName>
        <fullName evidence="1">PqqD family protein</fullName>
    </submittedName>
</protein>
<dbReference type="RefSeq" id="WP_265382906.1">
    <property type="nucleotide sequence ID" value="NZ_CP110615.1"/>
</dbReference>
<gene>
    <name evidence="1" type="ORF">RHODO2019_17105</name>
</gene>
<organism evidence="1 2">
    <name type="scientific">Rhodococcus antarcticus</name>
    <dbReference type="NCBI Taxonomy" id="2987751"/>
    <lineage>
        <taxon>Bacteria</taxon>
        <taxon>Bacillati</taxon>
        <taxon>Actinomycetota</taxon>
        <taxon>Actinomycetes</taxon>
        <taxon>Mycobacteriales</taxon>
        <taxon>Nocardiaceae</taxon>
        <taxon>Rhodococcus</taxon>
    </lineage>
</organism>
<dbReference type="Pfam" id="PF05402">
    <property type="entry name" value="PqqD"/>
    <property type="match status" value="2"/>
</dbReference>
<dbReference type="EMBL" id="CP110615">
    <property type="protein sequence ID" value="UZJ24800.1"/>
    <property type="molecule type" value="Genomic_DNA"/>
</dbReference>
<accession>A0ABY6NZJ5</accession>
<sequence length="182" mass="19243">MTGRRHLVRAEGVDDVELDDEVLLWSGTELHLLSGGAAPVWRATDGVSTLDEIITATANSAGVDRAVVEPETVDVIDRLQRAGLVEEHPGSPGPRWTVPPGTGWVRDGDVVVVSRHGSGARDALSPTAARIFELAWSGLGLGDLVDTVAAEFRDAPPHLEDAVTALLAQLEAGGYLRRTGTQ</sequence>